<dbReference type="EC" id="3.1.1.-" evidence="3"/>
<keyword evidence="2 3" id="KW-0378">Hydrolase</keyword>
<comment type="similarity">
    <text evidence="1 3">Belongs to the type-B carboxylesterase/lipase family.</text>
</comment>
<dbReference type="Pfam" id="PF00135">
    <property type="entry name" value="COesterase"/>
    <property type="match status" value="1"/>
</dbReference>
<dbReference type="InterPro" id="IPR002018">
    <property type="entry name" value="CarbesteraseB"/>
</dbReference>
<gene>
    <name evidence="5" type="ORF">QBC41DRAFT_340370</name>
</gene>
<dbReference type="AlphaFoldDB" id="A0AA39Z4D6"/>
<evidence type="ECO:0000313" key="5">
    <source>
        <dbReference type="EMBL" id="KAK0663909.1"/>
    </source>
</evidence>
<dbReference type="InterPro" id="IPR019826">
    <property type="entry name" value="Carboxylesterase_B_AS"/>
</dbReference>
<evidence type="ECO:0000256" key="1">
    <source>
        <dbReference type="ARBA" id="ARBA00005964"/>
    </source>
</evidence>
<evidence type="ECO:0000259" key="4">
    <source>
        <dbReference type="Pfam" id="PF00135"/>
    </source>
</evidence>
<dbReference type="Proteomes" id="UP001174997">
    <property type="component" value="Unassembled WGS sequence"/>
</dbReference>
<dbReference type="SUPFAM" id="SSF53474">
    <property type="entry name" value="alpha/beta-Hydrolases"/>
    <property type="match status" value="1"/>
</dbReference>
<feature type="chain" id="PRO_5041489181" description="Carboxylic ester hydrolase" evidence="3">
    <location>
        <begin position="22"/>
        <end position="555"/>
    </location>
</feature>
<sequence length="555" mass="62016">MVAGVFITIGLVLLSPLGTWGLSPQVTLTNGDHVGTVLSCGVSQWLGIRYAAPPLGELRFQPPVDPLPENGTQYAYEHGPICLPTGVLPSQQNKANYSEDCLFLDVYAPSRAHSESKLPVFVYIQGGGFNSNSHPRLNGTGLVKASEMGVVVVTFNYRVGPWGFLVDGDTLTPNNGLRDQRQALKWVKQNIAQFGGDPDHIVLGGASAGASSIAWHLTAYGGKDQGLFHAAVGESAAWGHVLTAKQARYQFNDLVVRVGCVRNSTQNTLNCLRKIPYEAIQMHGFGTPYPGQSLNPLFMWGPVIDYDMFSTPLIESFKQGKFIKVPVIWGDDTNGGSIFTSPFTSTVAHSNRWMRTQYPFLTIRKLNLLNMAWKNSPKEQKRCPDRDCWREQLSQVYGDMRYMCPSIYMSSAFPDHGSMDSWNYRWNVEDPDQISAGVGVPHVTEISALFGPDFVSEPYIRVPRTYREGEINENAVYVMQKYWISFIKTFNPNTERAEGTARWEKFDRKKLSRLRFDTGGKTEMEFVGTQLARRCALLFNKVYPRQAGGRMMIES</sequence>
<dbReference type="InterPro" id="IPR019819">
    <property type="entry name" value="Carboxylesterase_B_CS"/>
</dbReference>
<feature type="domain" description="Carboxylesterase type B" evidence="4">
    <location>
        <begin position="24"/>
        <end position="521"/>
    </location>
</feature>
<dbReference type="InterPro" id="IPR029058">
    <property type="entry name" value="AB_hydrolase_fold"/>
</dbReference>
<protein>
    <recommendedName>
        <fullName evidence="3">Carboxylic ester hydrolase</fullName>
        <ecNumber evidence="3">3.1.1.-</ecNumber>
    </recommendedName>
</protein>
<evidence type="ECO:0000256" key="3">
    <source>
        <dbReference type="RuleBase" id="RU361235"/>
    </source>
</evidence>
<comment type="caution">
    <text evidence="5">The sequence shown here is derived from an EMBL/GenBank/DDBJ whole genome shotgun (WGS) entry which is preliminary data.</text>
</comment>
<dbReference type="GO" id="GO:0016787">
    <property type="term" value="F:hydrolase activity"/>
    <property type="evidence" value="ECO:0007669"/>
    <property type="project" value="UniProtKB-KW"/>
</dbReference>
<keyword evidence="3" id="KW-0732">Signal</keyword>
<accession>A0AA39Z4D6</accession>
<dbReference type="EMBL" id="JAULSY010000127">
    <property type="protein sequence ID" value="KAK0663909.1"/>
    <property type="molecule type" value="Genomic_DNA"/>
</dbReference>
<reference evidence="5" key="1">
    <citation type="submission" date="2023-06" db="EMBL/GenBank/DDBJ databases">
        <title>Genome-scale phylogeny and comparative genomics of the fungal order Sordariales.</title>
        <authorList>
            <consortium name="Lawrence Berkeley National Laboratory"/>
            <person name="Hensen N."/>
            <person name="Bonometti L."/>
            <person name="Westerberg I."/>
            <person name="Brannstrom I.O."/>
            <person name="Guillou S."/>
            <person name="Cros-Aarteil S."/>
            <person name="Calhoun S."/>
            <person name="Haridas S."/>
            <person name="Kuo A."/>
            <person name="Mondo S."/>
            <person name="Pangilinan J."/>
            <person name="Riley R."/>
            <person name="Labutti K."/>
            <person name="Andreopoulos B."/>
            <person name="Lipzen A."/>
            <person name="Chen C."/>
            <person name="Yanf M."/>
            <person name="Daum C."/>
            <person name="Ng V."/>
            <person name="Clum A."/>
            <person name="Steindorff A."/>
            <person name="Ohm R."/>
            <person name="Martin F."/>
            <person name="Silar P."/>
            <person name="Natvig D."/>
            <person name="Lalanne C."/>
            <person name="Gautier V."/>
            <person name="Ament-Velasquez S.L."/>
            <person name="Kruys A."/>
            <person name="Hutchinson M.I."/>
            <person name="Powell A.J."/>
            <person name="Barry K."/>
            <person name="Miller A.N."/>
            <person name="Grigoriev I.V."/>
            <person name="Debuchy R."/>
            <person name="Gladieux P."/>
            <person name="Thoren M.H."/>
            <person name="Johannesson H."/>
        </authorList>
    </citation>
    <scope>NUCLEOTIDE SEQUENCE</scope>
    <source>
        <strain evidence="5">CBS 307.81</strain>
    </source>
</reference>
<evidence type="ECO:0000313" key="6">
    <source>
        <dbReference type="Proteomes" id="UP001174997"/>
    </source>
</evidence>
<dbReference type="PANTHER" id="PTHR11559">
    <property type="entry name" value="CARBOXYLESTERASE"/>
    <property type="match status" value="1"/>
</dbReference>
<dbReference type="Gene3D" id="3.40.50.1820">
    <property type="entry name" value="alpha/beta hydrolase"/>
    <property type="match status" value="1"/>
</dbReference>
<organism evidence="5 6">
    <name type="scientific">Cercophora samala</name>
    <dbReference type="NCBI Taxonomy" id="330535"/>
    <lineage>
        <taxon>Eukaryota</taxon>
        <taxon>Fungi</taxon>
        <taxon>Dikarya</taxon>
        <taxon>Ascomycota</taxon>
        <taxon>Pezizomycotina</taxon>
        <taxon>Sordariomycetes</taxon>
        <taxon>Sordariomycetidae</taxon>
        <taxon>Sordariales</taxon>
        <taxon>Lasiosphaeriaceae</taxon>
        <taxon>Cercophora</taxon>
    </lineage>
</organism>
<dbReference type="InterPro" id="IPR050309">
    <property type="entry name" value="Type-B_Carboxylest/Lipase"/>
</dbReference>
<dbReference type="PROSITE" id="PS00941">
    <property type="entry name" value="CARBOXYLESTERASE_B_2"/>
    <property type="match status" value="1"/>
</dbReference>
<keyword evidence="6" id="KW-1185">Reference proteome</keyword>
<name>A0AA39Z4D6_9PEZI</name>
<proteinExistence type="inferred from homology"/>
<dbReference type="PROSITE" id="PS00122">
    <property type="entry name" value="CARBOXYLESTERASE_B_1"/>
    <property type="match status" value="1"/>
</dbReference>
<feature type="signal peptide" evidence="3">
    <location>
        <begin position="1"/>
        <end position="21"/>
    </location>
</feature>
<evidence type="ECO:0000256" key="2">
    <source>
        <dbReference type="ARBA" id="ARBA00022801"/>
    </source>
</evidence>